<sequence length="114" mass="13284">MMSTKYLQQKLQQIIYIDDIDTAHGLTPPRHLAPHAIKSKAEHERRRLALFSERPKRAAIDFLYLPRPNMWRNHGGRVNTRHRTCYKRSYDNDQRSSPLSPVATLGPTFTCGRN</sequence>
<comment type="caution">
    <text evidence="2">The sequence shown here is derived from an EMBL/GenBank/DDBJ whole genome shotgun (WGS) entry which is preliminary data.</text>
</comment>
<evidence type="ECO:0000256" key="1">
    <source>
        <dbReference type="SAM" id="MobiDB-lite"/>
    </source>
</evidence>
<reference evidence="2 3" key="1">
    <citation type="journal article" date="2019" name="Commun. Biol.">
        <title>The bagworm genome reveals a unique fibroin gene that provides high tensile strength.</title>
        <authorList>
            <person name="Kono N."/>
            <person name="Nakamura H."/>
            <person name="Ohtoshi R."/>
            <person name="Tomita M."/>
            <person name="Numata K."/>
            <person name="Arakawa K."/>
        </authorList>
    </citation>
    <scope>NUCLEOTIDE SEQUENCE [LARGE SCALE GENOMIC DNA]</scope>
</reference>
<feature type="region of interest" description="Disordered" evidence="1">
    <location>
        <begin position="89"/>
        <end position="114"/>
    </location>
</feature>
<keyword evidence="3" id="KW-1185">Reference proteome</keyword>
<evidence type="ECO:0000313" key="3">
    <source>
        <dbReference type="Proteomes" id="UP000299102"/>
    </source>
</evidence>
<dbReference type="AlphaFoldDB" id="A0A4C1X7Y0"/>
<dbReference type="Proteomes" id="UP000299102">
    <property type="component" value="Unassembled WGS sequence"/>
</dbReference>
<gene>
    <name evidence="2" type="ORF">EVAR_40936_1</name>
</gene>
<proteinExistence type="predicted"/>
<accession>A0A4C1X7Y0</accession>
<protein>
    <submittedName>
        <fullName evidence="2">Uncharacterized protein</fullName>
    </submittedName>
</protein>
<dbReference type="EMBL" id="BGZK01000733">
    <property type="protein sequence ID" value="GBP58367.1"/>
    <property type="molecule type" value="Genomic_DNA"/>
</dbReference>
<evidence type="ECO:0000313" key="2">
    <source>
        <dbReference type="EMBL" id="GBP58367.1"/>
    </source>
</evidence>
<name>A0A4C1X7Y0_EUMVA</name>
<organism evidence="2 3">
    <name type="scientific">Eumeta variegata</name>
    <name type="common">Bagworm moth</name>
    <name type="synonym">Eumeta japonica</name>
    <dbReference type="NCBI Taxonomy" id="151549"/>
    <lineage>
        <taxon>Eukaryota</taxon>
        <taxon>Metazoa</taxon>
        <taxon>Ecdysozoa</taxon>
        <taxon>Arthropoda</taxon>
        <taxon>Hexapoda</taxon>
        <taxon>Insecta</taxon>
        <taxon>Pterygota</taxon>
        <taxon>Neoptera</taxon>
        <taxon>Endopterygota</taxon>
        <taxon>Lepidoptera</taxon>
        <taxon>Glossata</taxon>
        <taxon>Ditrysia</taxon>
        <taxon>Tineoidea</taxon>
        <taxon>Psychidae</taxon>
        <taxon>Oiketicinae</taxon>
        <taxon>Eumeta</taxon>
    </lineage>
</organism>